<gene>
    <name evidence="1" type="ORF">MARPO_0006s0291</name>
</gene>
<keyword evidence="2" id="KW-1185">Reference proteome</keyword>
<name>A0A2R6XQA9_MARPO</name>
<evidence type="ECO:0000313" key="2">
    <source>
        <dbReference type="Proteomes" id="UP000244005"/>
    </source>
</evidence>
<evidence type="ECO:0000313" key="1">
    <source>
        <dbReference type="EMBL" id="PTQ48300.1"/>
    </source>
</evidence>
<reference evidence="2" key="1">
    <citation type="journal article" date="2017" name="Cell">
        <title>Insights into land plant evolution garnered from the Marchantia polymorpha genome.</title>
        <authorList>
            <person name="Bowman J.L."/>
            <person name="Kohchi T."/>
            <person name="Yamato K.T."/>
            <person name="Jenkins J."/>
            <person name="Shu S."/>
            <person name="Ishizaki K."/>
            <person name="Yamaoka S."/>
            <person name="Nishihama R."/>
            <person name="Nakamura Y."/>
            <person name="Berger F."/>
            <person name="Adam C."/>
            <person name="Aki S.S."/>
            <person name="Althoff F."/>
            <person name="Araki T."/>
            <person name="Arteaga-Vazquez M.A."/>
            <person name="Balasubrmanian S."/>
            <person name="Barry K."/>
            <person name="Bauer D."/>
            <person name="Boehm C.R."/>
            <person name="Briginshaw L."/>
            <person name="Caballero-Perez J."/>
            <person name="Catarino B."/>
            <person name="Chen F."/>
            <person name="Chiyoda S."/>
            <person name="Chovatia M."/>
            <person name="Davies K.M."/>
            <person name="Delmans M."/>
            <person name="Demura T."/>
            <person name="Dierschke T."/>
            <person name="Dolan L."/>
            <person name="Dorantes-Acosta A.E."/>
            <person name="Eklund D.M."/>
            <person name="Florent S.N."/>
            <person name="Flores-Sandoval E."/>
            <person name="Fujiyama A."/>
            <person name="Fukuzawa H."/>
            <person name="Galik B."/>
            <person name="Grimanelli D."/>
            <person name="Grimwood J."/>
            <person name="Grossniklaus U."/>
            <person name="Hamada T."/>
            <person name="Haseloff J."/>
            <person name="Hetherington A.J."/>
            <person name="Higo A."/>
            <person name="Hirakawa Y."/>
            <person name="Hundley H.N."/>
            <person name="Ikeda Y."/>
            <person name="Inoue K."/>
            <person name="Inoue S.I."/>
            <person name="Ishida S."/>
            <person name="Jia Q."/>
            <person name="Kakita M."/>
            <person name="Kanazawa T."/>
            <person name="Kawai Y."/>
            <person name="Kawashima T."/>
            <person name="Kennedy M."/>
            <person name="Kinose K."/>
            <person name="Kinoshita T."/>
            <person name="Kohara Y."/>
            <person name="Koide E."/>
            <person name="Komatsu K."/>
            <person name="Kopischke S."/>
            <person name="Kubo M."/>
            <person name="Kyozuka J."/>
            <person name="Lagercrantz U."/>
            <person name="Lin S.S."/>
            <person name="Lindquist E."/>
            <person name="Lipzen A.M."/>
            <person name="Lu C.W."/>
            <person name="De Luna E."/>
            <person name="Martienssen R.A."/>
            <person name="Minamino N."/>
            <person name="Mizutani M."/>
            <person name="Mizutani M."/>
            <person name="Mochizuki N."/>
            <person name="Monte I."/>
            <person name="Mosher R."/>
            <person name="Nagasaki H."/>
            <person name="Nakagami H."/>
            <person name="Naramoto S."/>
            <person name="Nishitani K."/>
            <person name="Ohtani M."/>
            <person name="Okamoto T."/>
            <person name="Okumura M."/>
            <person name="Phillips J."/>
            <person name="Pollak B."/>
            <person name="Reinders A."/>
            <person name="Rovekamp M."/>
            <person name="Sano R."/>
            <person name="Sawa S."/>
            <person name="Schmid M.W."/>
            <person name="Shirakawa M."/>
            <person name="Solano R."/>
            <person name="Spunde A."/>
            <person name="Suetsugu N."/>
            <person name="Sugano S."/>
            <person name="Sugiyama A."/>
            <person name="Sun R."/>
            <person name="Suzuki Y."/>
            <person name="Takenaka M."/>
            <person name="Takezawa D."/>
            <person name="Tomogane H."/>
            <person name="Tsuzuki M."/>
            <person name="Ueda T."/>
            <person name="Umeda M."/>
            <person name="Ward J.M."/>
            <person name="Watanabe Y."/>
            <person name="Yazaki K."/>
            <person name="Yokoyama R."/>
            <person name="Yoshitake Y."/>
            <person name="Yotsui I."/>
            <person name="Zachgo S."/>
            <person name="Schmutz J."/>
        </authorList>
    </citation>
    <scope>NUCLEOTIDE SEQUENCE [LARGE SCALE GENOMIC DNA]</scope>
    <source>
        <strain evidence="2">Tak-1</strain>
    </source>
</reference>
<dbReference type="EMBL" id="KZ772678">
    <property type="protein sequence ID" value="PTQ48300.1"/>
    <property type="molecule type" value="Genomic_DNA"/>
</dbReference>
<sequence>MWRTPSGRRGSELLGLNIETTSSTTTTMTINVTESSFPSSSFDRRRTGHDVRDEEVRRIYDHAGSRSLPPDGWTDGRTTGMCTHSILSLAPKFPPSYPDRLSAVDLDQQRR</sequence>
<proteinExistence type="predicted"/>
<organism evidence="1 2">
    <name type="scientific">Marchantia polymorpha</name>
    <name type="common">Common liverwort</name>
    <name type="synonym">Marchantia aquatica</name>
    <dbReference type="NCBI Taxonomy" id="3197"/>
    <lineage>
        <taxon>Eukaryota</taxon>
        <taxon>Viridiplantae</taxon>
        <taxon>Streptophyta</taxon>
        <taxon>Embryophyta</taxon>
        <taxon>Marchantiophyta</taxon>
        <taxon>Marchantiopsida</taxon>
        <taxon>Marchantiidae</taxon>
        <taxon>Marchantiales</taxon>
        <taxon>Marchantiaceae</taxon>
        <taxon>Marchantia</taxon>
    </lineage>
</organism>
<protein>
    <submittedName>
        <fullName evidence="1">Uncharacterized protein</fullName>
    </submittedName>
</protein>
<dbReference type="Proteomes" id="UP000244005">
    <property type="component" value="Unassembled WGS sequence"/>
</dbReference>
<dbReference type="AlphaFoldDB" id="A0A2R6XQA9"/>
<accession>A0A2R6XQA9</accession>